<organism evidence="2 3">
    <name type="scientific">Leptotrombidium deliense</name>
    <dbReference type="NCBI Taxonomy" id="299467"/>
    <lineage>
        <taxon>Eukaryota</taxon>
        <taxon>Metazoa</taxon>
        <taxon>Ecdysozoa</taxon>
        <taxon>Arthropoda</taxon>
        <taxon>Chelicerata</taxon>
        <taxon>Arachnida</taxon>
        <taxon>Acari</taxon>
        <taxon>Acariformes</taxon>
        <taxon>Trombidiformes</taxon>
        <taxon>Prostigmata</taxon>
        <taxon>Anystina</taxon>
        <taxon>Parasitengona</taxon>
        <taxon>Trombiculoidea</taxon>
        <taxon>Trombiculidae</taxon>
        <taxon>Leptotrombidium</taxon>
    </lineage>
</organism>
<dbReference type="InterPro" id="IPR016187">
    <property type="entry name" value="CTDL_fold"/>
</dbReference>
<dbReference type="VEuPathDB" id="VectorBase:LDEU013366"/>
<dbReference type="SUPFAM" id="SSF56436">
    <property type="entry name" value="C-type lectin-like"/>
    <property type="match status" value="1"/>
</dbReference>
<sequence>MGAEMASVHSREQFAFLQKITLNSDEASYGFWLGGKRNKTTAALFQWTDGSEWNYHHWADLQPYKGLNYDFVYMNTFMHVTLSSSPLHQLCQKQAKTQRQITVELKLNETVSKVNNVSKLESRIAKIENIFKLISH</sequence>
<gene>
    <name evidence="2" type="ORF">B4U80_14572</name>
</gene>
<dbReference type="EMBL" id="NCKV01036069">
    <property type="protein sequence ID" value="RWS18674.1"/>
    <property type="molecule type" value="Genomic_DNA"/>
</dbReference>
<dbReference type="InterPro" id="IPR016186">
    <property type="entry name" value="C-type_lectin-like/link_sf"/>
</dbReference>
<dbReference type="Pfam" id="PF00059">
    <property type="entry name" value="Lectin_C"/>
    <property type="match status" value="1"/>
</dbReference>
<accession>A0A443RTU8</accession>
<comment type="caution">
    <text evidence="2">The sequence shown here is derived from an EMBL/GenBank/DDBJ whole genome shotgun (WGS) entry which is preliminary data.</text>
</comment>
<dbReference type="Gene3D" id="3.10.100.10">
    <property type="entry name" value="Mannose-Binding Protein A, subunit A"/>
    <property type="match status" value="1"/>
</dbReference>
<evidence type="ECO:0000313" key="3">
    <source>
        <dbReference type="Proteomes" id="UP000288716"/>
    </source>
</evidence>
<proteinExistence type="predicted"/>
<dbReference type="PANTHER" id="PTHR22803">
    <property type="entry name" value="MANNOSE, PHOSPHOLIPASE, LECTIN RECEPTOR RELATED"/>
    <property type="match status" value="1"/>
</dbReference>
<name>A0A443RTU8_9ACAR</name>
<dbReference type="Proteomes" id="UP000288716">
    <property type="component" value="Unassembled WGS sequence"/>
</dbReference>
<protein>
    <recommendedName>
        <fullName evidence="1">C-type lectin domain-containing protein</fullName>
    </recommendedName>
</protein>
<dbReference type="OrthoDB" id="6537699at2759"/>
<evidence type="ECO:0000259" key="1">
    <source>
        <dbReference type="PROSITE" id="PS50041"/>
    </source>
</evidence>
<dbReference type="InterPro" id="IPR001304">
    <property type="entry name" value="C-type_lectin-like"/>
</dbReference>
<evidence type="ECO:0000313" key="2">
    <source>
        <dbReference type="EMBL" id="RWS18674.1"/>
    </source>
</evidence>
<dbReference type="CDD" id="cd00037">
    <property type="entry name" value="CLECT"/>
    <property type="match status" value="1"/>
</dbReference>
<keyword evidence="3" id="KW-1185">Reference proteome</keyword>
<reference evidence="2 3" key="1">
    <citation type="journal article" date="2018" name="Gigascience">
        <title>Genomes of trombidid mites reveal novel predicted allergens and laterally-transferred genes associated with secondary metabolism.</title>
        <authorList>
            <person name="Dong X."/>
            <person name="Chaisiri K."/>
            <person name="Xia D."/>
            <person name="Armstrong S.D."/>
            <person name="Fang Y."/>
            <person name="Donnelly M.J."/>
            <person name="Kadowaki T."/>
            <person name="McGarry J.W."/>
            <person name="Darby A.C."/>
            <person name="Makepeace B.L."/>
        </authorList>
    </citation>
    <scope>NUCLEOTIDE SEQUENCE [LARGE SCALE GENOMIC DNA]</scope>
    <source>
        <strain evidence="2">UoL-UT</strain>
    </source>
</reference>
<dbReference type="PROSITE" id="PS50041">
    <property type="entry name" value="C_TYPE_LECTIN_2"/>
    <property type="match status" value="1"/>
</dbReference>
<feature type="domain" description="C-type lectin" evidence="1">
    <location>
        <begin position="1"/>
        <end position="63"/>
    </location>
</feature>
<dbReference type="InterPro" id="IPR050111">
    <property type="entry name" value="C-type_lectin/snaclec_domain"/>
</dbReference>
<dbReference type="AlphaFoldDB" id="A0A443RTU8"/>